<gene>
    <name evidence="1" type="ORF">CATMQ487_18460</name>
</gene>
<dbReference type="PIRSF" id="PIRSF029287">
    <property type="entry name" value="UCP029287"/>
    <property type="match status" value="1"/>
</dbReference>
<dbReference type="Pfam" id="PF09867">
    <property type="entry name" value="TagF_N"/>
    <property type="match status" value="1"/>
</dbReference>
<dbReference type="RefSeq" id="WP_251972962.1">
    <property type="nucleotide sequence ID" value="NZ_AP025730.1"/>
</dbReference>
<reference evidence="1" key="1">
    <citation type="submission" date="2022-04" db="EMBL/GenBank/DDBJ databases">
        <title>Whole genome sequence of Sphaerotilus sp. FB-5.</title>
        <authorList>
            <person name="Takeda M."/>
            <person name="Narihara S."/>
            <person name="Akimoto M."/>
            <person name="Akimoto R."/>
            <person name="Nishiyashiki S."/>
            <person name="Murakami T."/>
        </authorList>
    </citation>
    <scope>NUCLEOTIDE SEQUENCE</scope>
    <source>
        <strain evidence="1">FB-5</strain>
    </source>
</reference>
<dbReference type="InterPro" id="IPR038225">
    <property type="entry name" value="TagF_sf"/>
</dbReference>
<dbReference type="NCBIfam" id="TIGR03373">
    <property type="entry name" value="VI_minor_4"/>
    <property type="match status" value="1"/>
</dbReference>
<proteinExistence type="predicted"/>
<dbReference type="EMBL" id="AP025730">
    <property type="protein sequence ID" value="BDI04876.1"/>
    <property type="molecule type" value="Genomic_DNA"/>
</dbReference>
<dbReference type="Gene3D" id="3.40.1730.10">
    <property type="entry name" value="pa0076 domain"/>
    <property type="match status" value="1"/>
</dbReference>
<protein>
    <submittedName>
        <fullName evidence="1">Type VI secretion-associated protein</fullName>
    </submittedName>
</protein>
<name>A0ABN6PIL5_9BURK</name>
<organism evidence="1 2">
    <name type="scientific">Sphaerotilus microaerophilus</name>
    <dbReference type="NCBI Taxonomy" id="2914710"/>
    <lineage>
        <taxon>Bacteria</taxon>
        <taxon>Pseudomonadati</taxon>
        <taxon>Pseudomonadota</taxon>
        <taxon>Betaproteobacteria</taxon>
        <taxon>Burkholderiales</taxon>
        <taxon>Sphaerotilaceae</taxon>
        <taxon>Sphaerotilus</taxon>
    </lineage>
</organism>
<evidence type="ECO:0000313" key="2">
    <source>
        <dbReference type="Proteomes" id="UP001057498"/>
    </source>
</evidence>
<dbReference type="Proteomes" id="UP001057498">
    <property type="component" value="Chromosome"/>
</dbReference>
<sequence length="251" mass="26856">MSALPMLIDAPGWYGKLGALGDFATRRLPEAHVQACDRWLATVMDGSHAVLGERWLQAYLQAPLWRYAWAPGVAGAADEGLWWFGVLMPSCDAVGRYFPLLLAQSRRQPPQDRIALDHLELWWQQLGQAALLTLAEGATVEDFEAALADLAPWPTARSGASAAWAGLSLQRAPQASPWVPGASVSAQRLQWPARTGLGDGLAAMAAQALQAQLEGCSVWWPQTPAGTASPVTVLRGLPDGRAFAELMAPAA</sequence>
<evidence type="ECO:0000313" key="1">
    <source>
        <dbReference type="EMBL" id="BDI04876.1"/>
    </source>
</evidence>
<dbReference type="InterPro" id="IPR017748">
    <property type="entry name" value="TagF"/>
</dbReference>
<keyword evidence="2" id="KW-1185">Reference proteome</keyword>
<accession>A0ABN6PIL5</accession>